<keyword evidence="2" id="KW-0812">Transmembrane</keyword>
<evidence type="ECO:0000256" key="1">
    <source>
        <dbReference type="SAM" id="MobiDB-lite"/>
    </source>
</evidence>
<gene>
    <name evidence="3" type="ORF">EJ04DRAFT_582442</name>
</gene>
<reference evidence="3" key="1">
    <citation type="journal article" date="2020" name="Stud. Mycol.">
        <title>101 Dothideomycetes genomes: a test case for predicting lifestyles and emergence of pathogens.</title>
        <authorList>
            <person name="Haridas S."/>
            <person name="Albert R."/>
            <person name="Binder M."/>
            <person name="Bloem J."/>
            <person name="Labutti K."/>
            <person name="Salamov A."/>
            <person name="Andreopoulos B."/>
            <person name="Baker S."/>
            <person name="Barry K."/>
            <person name="Bills G."/>
            <person name="Bluhm B."/>
            <person name="Cannon C."/>
            <person name="Castanera R."/>
            <person name="Culley D."/>
            <person name="Daum C."/>
            <person name="Ezra D."/>
            <person name="Gonzalez J."/>
            <person name="Henrissat B."/>
            <person name="Kuo A."/>
            <person name="Liang C."/>
            <person name="Lipzen A."/>
            <person name="Lutzoni F."/>
            <person name="Magnuson J."/>
            <person name="Mondo S."/>
            <person name="Nolan M."/>
            <person name="Ohm R."/>
            <person name="Pangilinan J."/>
            <person name="Park H.-J."/>
            <person name="Ramirez L."/>
            <person name="Alfaro M."/>
            <person name="Sun H."/>
            <person name="Tritt A."/>
            <person name="Yoshinaga Y."/>
            <person name="Zwiers L.-H."/>
            <person name="Turgeon B."/>
            <person name="Goodwin S."/>
            <person name="Spatafora J."/>
            <person name="Crous P."/>
            <person name="Grigoriev I."/>
        </authorList>
    </citation>
    <scope>NUCLEOTIDE SEQUENCE</scope>
    <source>
        <strain evidence="3">CBS 125425</strain>
    </source>
</reference>
<comment type="caution">
    <text evidence="3">The sequence shown here is derived from an EMBL/GenBank/DDBJ whole genome shotgun (WGS) entry which is preliminary data.</text>
</comment>
<dbReference type="AlphaFoldDB" id="A0A9P4QJU1"/>
<name>A0A9P4QJU1_9PLEO</name>
<dbReference type="EMBL" id="ML996386">
    <property type="protein sequence ID" value="KAF2726818.1"/>
    <property type="molecule type" value="Genomic_DNA"/>
</dbReference>
<feature type="transmembrane region" description="Helical" evidence="2">
    <location>
        <begin position="36"/>
        <end position="55"/>
    </location>
</feature>
<feature type="transmembrane region" description="Helical" evidence="2">
    <location>
        <begin position="569"/>
        <end position="591"/>
    </location>
</feature>
<organism evidence="3 4">
    <name type="scientific">Polyplosphaeria fusca</name>
    <dbReference type="NCBI Taxonomy" id="682080"/>
    <lineage>
        <taxon>Eukaryota</taxon>
        <taxon>Fungi</taxon>
        <taxon>Dikarya</taxon>
        <taxon>Ascomycota</taxon>
        <taxon>Pezizomycotina</taxon>
        <taxon>Dothideomycetes</taxon>
        <taxon>Pleosporomycetidae</taxon>
        <taxon>Pleosporales</taxon>
        <taxon>Tetraplosphaeriaceae</taxon>
        <taxon>Polyplosphaeria</taxon>
    </lineage>
</organism>
<evidence type="ECO:0000313" key="4">
    <source>
        <dbReference type="Proteomes" id="UP000799444"/>
    </source>
</evidence>
<accession>A0A9P4QJU1</accession>
<evidence type="ECO:0000313" key="3">
    <source>
        <dbReference type="EMBL" id="KAF2726818.1"/>
    </source>
</evidence>
<dbReference type="Proteomes" id="UP000799444">
    <property type="component" value="Unassembled WGS sequence"/>
</dbReference>
<dbReference type="OrthoDB" id="3540210at2759"/>
<feature type="region of interest" description="Disordered" evidence="1">
    <location>
        <begin position="726"/>
        <end position="767"/>
    </location>
</feature>
<keyword evidence="2" id="KW-1133">Transmembrane helix</keyword>
<proteinExistence type="predicted"/>
<keyword evidence="2" id="KW-0472">Membrane</keyword>
<evidence type="ECO:0000256" key="2">
    <source>
        <dbReference type="SAM" id="Phobius"/>
    </source>
</evidence>
<protein>
    <submittedName>
        <fullName evidence="3">Uncharacterized protein</fullName>
    </submittedName>
</protein>
<feature type="transmembrane region" description="Helical" evidence="2">
    <location>
        <begin position="117"/>
        <end position="137"/>
    </location>
</feature>
<keyword evidence="4" id="KW-1185">Reference proteome</keyword>
<sequence>MSSSGGDYHDVHLGFWTDWAQGRVNGATITLTRTNGSLLIAFLALFVAATGKSFWRLLCLGLHQLLSDPTVSHEGFYHQRQAILRNSDTALQGGWELFTVVLAWRRSRSGQRVIRRGIPLAAFAVVMSASFSLAGIFSSRVSTEQTSEVLLSGASCDRDIDYPTFVREYAPWTVQRQQEFLFYARSCYQDNSDIEGCNFFVKPRLQFQRETNASCPFDNSICISEWGNLRIDTGFINTNDDLGMNTAPGDRLEFRHVYQCAPLKTESYSELVDYEDPRRQNQTTKIFRLFYGEFAGWSVFRPEYQNYTYQVPTNITYADLDTGSTPLGPLPDYQLGYATAWGSVDPAYFNISYRPVPQLLVPETDTILLFLSAPDISFLSKVDDPWFSAHQIGKSFRGGDEGQEQGGTFDQDTPVSTLGCTRQVQYCRASNEPDDQRCEPLRGLRGTISRDIKLGKNEHQQEIFDTLMALLDVNYVPIEYLVAALGSQVLLAKSSLSQAQQGALPSNQWQLEIENLISANLAGFQGQLIDAAKGPRTAGIAKVWSYAESPVQKQICSNQKIISTRYPSFSVLGLSIILGIGGLVILLDFVLEPTIRRIHERPHLKRKPSLKGGYTRPPFGLNSTSKTDTDLTKIEHPSDAGTLRLAEWNANSTLQLQRLAHEALDAGTWRRTSSSVPITSPNQHLARLGFMEPPRSHPYLFKPIIVEDIINDGKREFEQSEEKLEKRISVARDSGADNNMPGQGERVESADLSPNDHGISSAHSRHT</sequence>
<feature type="region of interest" description="Disordered" evidence="1">
    <location>
        <begin position="606"/>
        <end position="631"/>
    </location>
</feature>